<organism evidence="1 2">
    <name type="scientific">Arsenicicoccus piscis</name>
    <dbReference type="NCBI Taxonomy" id="673954"/>
    <lineage>
        <taxon>Bacteria</taxon>
        <taxon>Bacillati</taxon>
        <taxon>Actinomycetota</taxon>
        <taxon>Actinomycetes</taxon>
        <taxon>Micrococcales</taxon>
        <taxon>Intrasporangiaceae</taxon>
        <taxon>Arsenicicoccus</taxon>
    </lineage>
</organism>
<accession>A0ABQ6HPJ3</accession>
<proteinExistence type="predicted"/>
<name>A0ABQ6HPJ3_9MICO</name>
<keyword evidence="2" id="KW-1185">Reference proteome</keyword>
<evidence type="ECO:0000313" key="1">
    <source>
        <dbReference type="EMBL" id="GMA20316.1"/>
    </source>
</evidence>
<dbReference type="Proteomes" id="UP001157109">
    <property type="component" value="Unassembled WGS sequence"/>
</dbReference>
<reference evidence="2" key="1">
    <citation type="journal article" date="2019" name="Int. J. Syst. Evol. Microbiol.">
        <title>The Global Catalogue of Microorganisms (GCM) 10K type strain sequencing project: providing services to taxonomists for standard genome sequencing and annotation.</title>
        <authorList>
            <consortium name="The Broad Institute Genomics Platform"/>
            <consortium name="The Broad Institute Genome Sequencing Center for Infectious Disease"/>
            <person name="Wu L."/>
            <person name="Ma J."/>
        </authorList>
    </citation>
    <scope>NUCLEOTIDE SEQUENCE [LARGE SCALE GENOMIC DNA]</scope>
    <source>
        <strain evidence="2">NBRC 105830</strain>
    </source>
</reference>
<gene>
    <name evidence="1" type="ORF">GCM10025862_23370</name>
</gene>
<evidence type="ECO:0000313" key="2">
    <source>
        <dbReference type="Proteomes" id="UP001157109"/>
    </source>
</evidence>
<sequence length="432" mass="46361">MAKLTGPDDTPRDAHAVTVAVVGGADSPHDITLARHLADAGHHVRLEALGARGAAEWIAIGRRLKEAEVILLVHPQGQTLLPSSIVTDVSRAGSTEGPRLVTLLDDHPGASDAATQNLAERSLWRRVLTRSHVVATPGHGTPLPREELRDLVRLPLPRDDENSWMDYVGRIESLLAPVAAEEPHRVQPASGATPGLRGLVERARVGVRLAIRPRTVHLVAYDFPEWVRPTDVLASYEEADEQRDLAHTLGLPWVGDEIRAWAALGALAAVIRLRDGSARSALVLDASGPRSPFTRWARAVGFAPLELGPHDELDSAGLSEGSLDVITRLHPGGVTADDLDGTVIESSWFLKPGGLLVVTVPLSDGGAAGGVDRARLRASLARADGHGMPLVGDVDKDLGERLRDAVVGAREARHREQDEAFALVRLTFRRRA</sequence>
<dbReference type="EMBL" id="BSUJ01000001">
    <property type="protein sequence ID" value="GMA20316.1"/>
    <property type="molecule type" value="Genomic_DNA"/>
</dbReference>
<comment type="caution">
    <text evidence="1">The sequence shown here is derived from an EMBL/GenBank/DDBJ whole genome shotgun (WGS) entry which is preliminary data.</text>
</comment>
<dbReference type="RefSeq" id="WP_241445600.1">
    <property type="nucleotide sequence ID" value="NZ_BSUJ01000001.1"/>
</dbReference>
<protein>
    <submittedName>
        <fullName evidence="1">Uncharacterized protein</fullName>
    </submittedName>
</protein>